<sequence length="82" mass="9321">MFGDFSSFSGDKEINSTANNVVLSNHSRRFYAACHASATVPIDMYTQRQLPVMMYKEVKNQEEKTIPQSTSETVPCPHDENY</sequence>
<evidence type="ECO:0000313" key="3">
    <source>
        <dbReference type="Proteomes" id="UP000566071"/>
    </source>
</evidence>
<gene>
    <name evidence="2" type="ORF">HK413_09830</name>
</gene>
<name>A0ABX1W2A5_9SPHI</name>
<dbReference type="EMBL" id="JABFCR010000043">
    <property type="protein sequence ID" value="NNU34362.1"/>
    <property type="molecule type" value="Genomic_DNA"/>
</dbReference>
<dbReference type="Proteomes" id="UP000566071">
    <property type="component" value="Unassembled WGS sequence"/>
</dbReference>
<evidence type="ECO:0000313" key="2">
    <source>
        <dbReference type="EMBL" id="NNU34362.1"/>
    </source>
</evidence>
<keyword evidence="3" id="KW-1185">Reference proteome</keyword>
<accession>A0ABX1W2A5</accession>
<organism evidence="2 3">
    <name type="scientific">Mucilaginibacter humi</name>
    <dbReference type="NCBI Taxonomy" id="2732510"/>
    <lineage>
        <taxon>Bacteria</taxon>
        <taxon>Pseudomonadati</taxon>
        <taxon>Bacteroidota</taxon>
        <taxon>Sphingobacteriia</taxon>
        <taxon>Sphingobacteriales</taxon>
        <taxon>Sphingobacteriaceae</taxon>
        <taxon>Mucilaginibacter</taxon>
    </lineage>
</organism>
<feature type="region of interest" description="Disordered" evidence="1">
    <location>
        <begin position="61"/>
        <end position="82"/>
    </location>
</feature>
<comment type="caution">
    <text evidence="2">The sequence shown here is derived from an EMBL/GenBank/DDBJ whole genome shotgun (WGS) entry which is preliminary data.</text>
</comment>
<proteinExistence type="predicted"/>
<reference evidence="2 3" key="1">
    <citation type="submission" date="2020-05" db="EMBL/GenBank/DDBJ databases">
        <authorList>
            <person name="Khan S.A."/>
            <person name="Jeon C.O."/>
            <person name="Chun B.H."/>
        </authorList>
    </citation>
    <scope>NUCLEOTIDE SEQUENCE [LARGE SCALE GENOMIC DNA]</scope>
    <source>
        <strain evidence="2 3">S1162</strain>
    </source>
</reference>
<protein>
    <submittedName>
        <fullName evidence="2">Uncharacterized protein</fullName>
    </submittedName>
</protein>
<evidence type="ECO:0000256" key="1">
    <source>
        <dbReference type="SAM" id="MobiDB-lite"/>
    </source>
</evidence>